<dbReference type="Pfam" id="PF25873">
    <property type="entry name" value="WHD_MalT"/>
    <property type="match status" value="1"/>
</dbReference>
<dbReference type="InterPro" id="IPR027417">
    <property type="entry name" value="P-loop_NTPase"/>
</dbReference>
<reference evidence="2 3" key="1">
    <citation type="submission" date="2020-03" db="EMBL/GenBank/DDBJ databases">
        <title>Genome Sequence of industrial isolate, B5A.</title>
        <authorList>
            <person name="Sharma S."/>
            <person name="Patil P.B."/>
            <person name="Korpole S."/>
        </authorList>
    </citation>
    <scope>NUCLEOTIDE SEQUENCE [LARGE SCALE GENOMIC DNA]</scope>
    <source>
        <strain evidence="2 3">PI-S10-B5A</strain>
    </source>
</reference>
<dbReference type="EMBL" id="JAAOXG010000071">
    <property type="protein sequence ID" value="NNJ32844.1"/>
    <property type="molecule type" value="Genomic_DNA"/>
</dbReference>
<organism evidence="2 3">
    <name type="scientific">Lacrimispora defluvii</name>
    <dbReference type="NCBI Taxonomy" id="2719233"/>
    <lineage>
        <taxon>Bacteria</taxon>
        <taxon>Bacillati</taxon>
        <taxon>Bacillota</taxon>
        <taxon>Clostridia</taxon>
        <taxon>Lachnospirales</taxon>
        <taxon>Lachnospiraceae</taxon>
        <taxon>Lacrimispora</taxon>
    </lineage>
</organism>
<comment type="caution">
    <text evidence="2">The sequence shown here is derived from an EMBL/GenBank/DDBJ whole genome shotgun (WGS) entry which is preliminary data.</text>
</comment>
<dbReference type="Proteomes" id="UP000539052">
    <property type="component" value="Unassembled WGS sequence"/>
</dbReference>
<proteinExistence type="predicted"/>
<dbReference type="Gene3D" id="1.25.40.10">
    <property type="entry name" value="Tetratricopeptide repeat domain"/>
    <property type="match status" value="1"/>
</dbReference>
<name>A0ABX1VXM1_9FIRM</name>
<evidence type="ECO:0000259" key="1">
    <source>
        <dbReference type="Pfam" id="PF25873"/>
    </source>
</evidence>
<sequence>MRKKSDQQQMYYFSDKLKRQLVQIPHYPLTIVEAPSGFGKTTAVREFLKENLPQSACEFWYTCLGEPTSMAWMGICDLLSNVNDKVADALKKLKMPTLDTLYYMTTYLRDVHCQTETYLIVDNYQLVDSDIPRELISVFSMHGNPNLHMIFITQQLEAKQQITIHNNHIHTIDASSFFFDREGTASLFRMEGIRLTDDELEKIFMSTEGWVSAIRLQIINYIETGSFTLNTDIEQLVETAIWNKLTQEEEDFLLSVSVLDSFTVHQAAIMTGKETLPEAIQHLLKYNDFIRYIPDQHLYSIHSILRDYVLNRFHHHKPKEYQKQVIHKAGVACAAMSQYYPASKFFYKVRDFDAILSLPFGRDNYLDRHKENNQSEFIATIIKECPDEILRKYPFTMIIFGHYALMNGQTDAYLKLDKLLDSIVQNEADFNQEELQRIKGEYILMTTLGDLNDITKTTEGFKRALEFLGKPSTLIRTNTLWMYNSVLNMHWRESGELENELRQADISASIYCKLTQGHGSGFNIIMRAEAMLMRGEDDEAEILCHKALYEARSYQQTGICISAELVLSRIAILRGDVGGYFAAIKNIQDYTKENSNRYILRMAEHCMSIISLLLGIKDYVAPWLYDMESIKRVLYAPVVPNAQMLYLKLLLMEKRYNEFYGICQLALDESRNPSGNKKHMMQQVYQLIFLAIAKRNNGKHLEAQGHLREALNIALPDQIYLPFAQQEGMEDFLLELNIRSFGSVKSPNVSPYMEAPKIPAMPLVKAVQAPFGGGGGWG</sequence>
<dbReference type="SUPFAM" id="SSF52540">
    <property type="entry name" value="P-loop containing nucleoside triphosphate hydrolases"/>
    <property type="match status" value="1"/>
</dbReference>
<feature type="domain" description="MalT-like winged helix" evidence="1">
    <location>
        <begin position="241"/>
        <end position="320"/>
    </location>
</feature>
<protein>
    <submittedName>
        <fullName evidence="2">Helix-turn-helix transcriptional regulator</fullName>
    </submittedName>
</protein>
<gene>
    <name evidence="2" type="ORF">G9470_24090</name>
</gene>
<dbReference type="InterPro" id="IPR011990">
    <property type="entry name" value="TPR-like_helical_dom_sf"/>
</dbReference>
<accession>A0ABX1VXM1</accession>
<evidence type="ECO:0000313" key="3">
    <source>
        <dbReference type="Proteomes" id="UP000539052"/>
    </source>
</evidence>
<dbReference type="RefSeq" id="WP_170823890.1">
    <property type="nucleotide sequence ID" value="NZ_JAAOXG010000071.1"/>
</dbReference>
<evidence type="ECO:0000313" key="2">
    <source>
        <dbReference type="EMBL" id="NNJ32844.1"/>
    </source>
</evidence>
<keyword evidence="3" id="KW-1185">Reference proteome</keyword>
<dbReference type="InterPro" id="IPR059106">
    <property type="entry name" value="WHD_MalT"/>
</dbReference>